<feature type="domain" description="Hcy-binding" evidence="4">
    <location>
        <begin position="1"/>
        <end position="291"/>
    </location>
</feature>
<evidence type="ECO:0000313" key="6">
    <source>
        <dbReference type="Proteomes" id="UP000668403"/>
    </source>
</evidence>
<sequence length="292" mass="30561">MTDSAEFTLADGGIETALVERLGQHLPEFAAFVLLASEEGREALRAYYRPFVDIAREQGRSLVLDTPTWRANADWGARLGYDADALAAANREAVELVRELVEREVDDFPVAVNGCVGPRFDEEARMSPEESEAYHRPQIAALAAAGADRVTAVTATGADEAIGIVRAAGGEGIPVAVSFGLGPNGALLDGRSLAEGIATVDAATSGAAEMFMVNCAHPIEVGAGMADEAELARIVGLRLNAARHGDDGQGDAPETFAAAVWALCERLPAVRILGGCCGTDAPHIEAIARLVR</sequence>
<feature type="binding site" evidence="3">
    <location>
        <position position="215"/>
    </location>
    <ligand>
        <name>Zn(2+)</name>
        <dbReference type="ChEBI" id="CHEBI:29105"/>
    </ligand>
</feature>
<feature type="binding site" evidence="3">
    <location>
        <position position="277"/>
    </location>
    <ligand>
        <name>Zn(2+)</name>
        <dbReference type="ChEBI" id="CHEBI:29105"/>
    </ligand>
</feature>
<keyword evidence="3" id="KW-0862">Zinc</keyword>
<comment type="caution">
    <text evidence="5">The sequence shown here is derived from an EMBL/GenBank/DDBJ whole genome shotgun (WGS) entry which is preliminary data.</text>
</comment>
<dbReference type="GO" id="GO:0008168">
    <property type="term" value="F:methyltransferase activity"/>
    <property type="evidence" value="ECO:0007669"/>
    <property type="project" value="UniProtKB-UniRule"/>
</dbReference>
<feature type="binding site" evidence="3">
    <location>
        <position position="276"/>
    </location>
    <ligand>
        <name>Zn(2+)</name>
        <dbReference type="ChEBI" id="CHEBI:29105"/>
    </ligand>
</feature>
<keyword evidence="3" id="KW-0479">Metal-binding</keyword>
<dbReference type="Gene3D" id="3.20.20.330">
    <property type="entry name" value="Homocysteine-binding-like domain"/>
    <property type="match status" value="1"/>
</dbReference>
<name>A0A939QJ16_9MICO</name>
<evidence type="ECO:0000256" key="1">
    <source>
        <dbReference type="ARBA" id="ARBA00022603"/>
    </source>
</evidence>
<organism evidence="5 6">
    <name type="scientific">Leucobacter tardus</name>
    <dbReference type="NCBI Taxonomy" id="501483"/>
    <lineage>
        <taxon>Bacteria</taxon>
        <taxon>Bacillati</taxon>
        <taxon>Actinomycetota</taxon>
        <taxon>Actinomycetes</taxon>
        <taxon>Micrococcales</taxon>
        <taxon>Microbacteriaceae</taxon>
        <taxon>Leucobacter</taxon>
    </lineage>
</organism>
<dbReference type="Proteomes" id="UP000668403">
    <property type="component" value="Unassembled WGS sequence"/>
</dbReference>
<keyword evidence="2 3" id="KW-0808">Transferase</keyword>
<dbReference type="GO" id="GO:0046872">
    <property type="term" value="F:metal ion binding"/>
    <property type="evidence" value="ECO:0007669"/>
    <property type="project" value="UniProtKB-KW"/>
</dbReference>
<keyword evidence="6" id="KW-1185">Reference proteome</keyword>
<dbReference type="SUPFAM" id="SSF82282">
    <property type="entry name" value="Homocysteine S-methyltransferase"/>
    <property type="match status" value="1"/>
</dbReference>
<evidence type="ECO:0000256" key="2">
    <source>
        <dbReference type="ARBA" id="ARBA00022679"/>
    </source>
</evidence>
<evidence type="ECO:0000256" key="3">
    <source>
        <dbReference type="PROSITE-ProRule" id="PRU00333"/>
    </source>
</evidence>
<reference evidence="5" key="1">
    <citation type="submission" date="2021-03" db="EMBL/GenBank/DDBJ databases">
        <title>Leucobacter chromiisoli sp. nov., isolated from chromium-containing soil of chemical plant.</title>
        <authorList>
            <person name="Xu Z."/>
        </authorList>
    </citation>
    <scope>NUCLEOTIDE SEQUENCE</scope>
    <source>
        <strain evidence="5">K 70/01</strain>
    </source>
</reference>
<dbReference type="PROSITE" id="PS50970">
    <property type="entry name" value="HCY"/>
    <property type="match status" value="1"/>
</dbReference>
<proteinExistence type="predicted"/>
<dbReference type="InterPro" id="IPR036589">
    <property type="entry name" value="HCY_dom_sf"/>
</dbReference>
<dbReference type="InterPro" id="IPR003726">
    <property type="entry name" value="HCY_dom"/>
</dbReference>
<dbReference type="GO" id="GO:0032259">
    <property type="term" value="P:methylation"/>
    <property type="evidence" value="ECO:0007669"/>
    <property type="project" value="UniProtKB-KW"/>
</dbReference>
<dbReference type="RefSeq" id="WP_208240563.1">
    <property type="nucleotide sequence ID" value="NZ_BAAAQU010000001.1"/>
</dbReference>
<gene>
    <name evidence="5" type="ORF">J4H85_13120</name>
</gene>
<evidence type="ECO:0000259" key="4">
    <source>
        <dbReference type="PROSITE" id="PS50970"/>
    </source>
</evidence>
<dbReference type="AlphaFoldDB" id="A0A939QJ16"/>
<protein>
    <submittedName>
        <fullName evidence="5">Homocysteine S-methyltransferase family protein</fullName>
    </submittedName>
</protein>
<dbReference type="EMBL" id="JAGFBF010000006">
    <property type="protein sequence ID" value="MBO2990938.1"/>
    <property type="molecule type" value="Genomic_DNA"/>
</dbReference>
<dbReference type="PANTHER" id="PTHR11103">
    <property type="entry name" value="SLR1189 PROTEIN"/>
    <property type="match status" value="1"/>
</dbReference>
<dbReference type="PANTHER" id="PTHR11103:SF18">
    <property type="entry name" value="SLR1189 PROTEIN"/>
    <property type="match status" value="1"/>
</dbReference>
<dbReference type="Pfam" id="PF02574">
    <property type="entry name" value="S-methyl_trans"/>
    <property type="match status" value="1"/>
</dbReference>
<comment type="cofactor">
    <cofactor evidence="3">
        <name>Zn(2+)</name>
        <dbReference type="ChEBI" id="CHEBI:29105"/>
    </cofactor>
</comment>
<accession>A0A939QJ16</accession>
<keyword evidence="1 3" id="KW-0489">Methyltransferase</keyword>
<evidence type="ECO:0000313" key="5">
    <source>
        <dbReference type="EMBL" id="MBO2990938.1"/>
    </source>
</evidence>